<evidence type="ECO:0000256" key="6">
    <source>
        <dbReference type="ARBA" id="ARBA00022989"/>
    </source>
</evidence>
<feature type="transmembrane region" description="Helical" evidence="8">
    <location>
        <begin position="167"/>
        <end position="187"/>
    </location>
</feature>
<organism evidence="9 10">
    <name type="scientific">Schaalia radingae</name>
    <dbReference type="NCBI Taxonomy" id="131110"/>
    <lineage>
        <taxon>Bacteria</taxon>
        <taxon>Bacillati</taxon>
        <taxon>Actinomycetota</taxon>
        <taxon>Actinomycetes</taxon>
        <taxon>Actinomycetales</taxon>
        <taxon>Actinomycetaceae</taxon>
        <taxon>Schaalia</taxon>
    </lineage>
</organism>
<feature type="transmembrane region" description="Helical" evidence="8">
    <location>
        <begin position="6"/>
        <end position="23"/>
    </location>
</feature>
<dbReference type="InterPro" id="IPR004776">
    <property type="entry name" value="Mem_transp_PIN-like"/>
</dbReference>
<evidence type="ECO:0000256" key="1">
    <source>
        <dbReference type="ARBA" id="ARBA00004651"/>
    </source>
</evidence>
<evidence type="ECO:0000256" key="4">
    <source>
        <dbReference type="ARBA" id="ARBA00022475"/>
    </source>
</evidence>
<dbReference type="RefSeq" id="WP_092648498.1">
    <property type="nucleotide sequence ID" value="NZ_LT629792.1"/>
</dbReference>
<dbReference type="InterPro" id="IPR038770">
    <property type="entry name" value="Na+/solute_symporter_sf"/>
</dbReference>
<dbReference type="EMBL" id="LT629792">
    <property type="protein sequence ID" value="SDT92183.1"/>
    <property type="molecule type" value="Genomic_DNA"/>
</dbReference>
<keyword evidence="10" id="KW-1185">Reference proteome</keyword>
<keyword evidence="5 8" id="KW-0812">Transmembrane</keyword>
<evidence type="ECO:0000256" key="7">
    <source>
        <dbReference type="ARBA" id="ARBA00023136"/>
    </source>
</evidence>
<dbReference type="PANTHER" id="PTHR36838:SF3">
    <property type="entry name" value="TRANSPORTER AUXIN EFFLUX CARRIER EC FAMILY"/>
    <property type="match status" value="1"/>
</dbReference>
<proteinExistence type="inferred from homology"/>
<name>A0ABY0V708_9ACTO</name>
<dbReference type="Gene3D" id="1.20.1530.20">
    <property type="match status" value="1"/>
</dbReference>
<evidence type="ECO:0008006" key="11">
    <source>
        <dbReference type="Google" id="ProtNLM"/>
    </source>
</evidence>
<evidence type="ECO:0000256" key="3">
    <source>
        <dbReference type="ARBA" id="ARBA00022448"/>
    </source>
</evidence>
<evidence type="ECO:0000256" key="5">
    <source>
        <dbReference type="ARBA" id="ARBA00022692"/>
    </source>
</evidence>
<keyword evidence="4" id="KW-1003">Cell membrane</keyword>
<keyword evidence="6 8" id="KW-1133">Transmembrane helix</keyword>
<dbReference type="Proteomes" id="UP000198976">
    <property type="component" value="Chromosome I"/>
</dbReference>
<feature type="transmembrane region" description="Helical" evidence="8">
    <location>
        <begin position="65"/>
        <end position="85"/>
    </location>
</feature>
<feature type="transmembrane region" description="Helical" evidence="8">
    <location>
        <begin position="35"/>
        <end position="53"/>
    </location>
</feature>
<feature type="transmembrane region" description="Helical" evidence="8">
    <location>
        <begin position="134"/>
        <end position="155"/>
    </location>
</feature>
<dbReference type="PANTHER" id="PTHR36838">
    <property type="entry name" value="AUXIN EFFLUX CARRIER FAMILY PROTEIN"/>
    <property type="match status" value="1"/>
</dbReference>
<feature type="transmembrane region" description="Helical" evidence="8">
    <location>
        <begin position="193"/>
        <end position="212"/>
    </location>
</feature>
<gene>
    <name evidence="9" type="ORF">SAMN04489714_0917</name>
</gene>
<keyword evidence="3" id="KW-0813">Transport</keyword>
<comment type="subcellular location">
    <subcellularLocation>
        <location evidence="1">Cell membrane</location>
        <topology evidence="1">Multi-pass membrane protein</topology>
    </subcellularLocation>
</comment>
<dbReference type="Pfam" id="PF03547">
    <property type="entry name" value="Mem_trans"/>
    <property type="match status" value="2"/>
</dbReference>
<feature type="transmembrane region" description="Helical" evidence="8">
    <location>
        <begin position="286"/>
        <end position="305"/>
    </location>
</feature>
<feature type="transmembrane region" description="Helical" evidence="8">
    <location>
        <begin position="224"/>
        <end position="247"/>
    </location>
</feature>
<protein>
    <recommendedName>
        <fullName evidence="11">AEC family transporter</fullName>
    </recommendedName>
</protein>
<reference evidence="9 10" key="1">
    <citation type="submission" date="2016-10" db="EMBL/GenBank/DDBJ databases">
        <authorList>
            <person name="Varghese N."/>
            <person name="Submissions S."/>
        </authorList>
    </citation>
    <scope>NUCLEOTIDE SEQUENCE [LARGE SCALE GENOMIC DNA]</scope>
    <source>
        <strain evidence="9 10">DSM 9169</strain>
    </source>
</reference>
<evidence type="ECO:0000256" key="8">
    <source>
        <dbReference type="SAM" id="Phobius"/>
    </source>
</evidence>
<evidence type="ECO:0000256" key="2">
    <source>
        <dbReference type="ARBA" id="ARBA00010145"/>
    </source>
</evidence>
<feature type="transmembrane region" description="Helical" evidence="8">
    <location>
        <begin position="106"/>
        <end position="128"/>
    </location>
</feature>
<evidence type="ECO:0000313" key="9">
    <source>
        <dbReference type="EMBL" id="SDT92183.1"/>
    </source>
</evidence>
<feature type="transmembrane region" description="Helical" evidence="8">
    <location>
        <begin position="253"/>
        <end position="274"/>
    </location>
</feature>
<comment type="similarity">
    <text evidence="2">Belongs to the auxin efflux carrier (TC 2.A.69) family.</text>
</comment>
<keyword evidence="7 8" id="KW-0472">Membrane</keyword>
<evidence type="ECO:0000313" key="10">
    <source>
        <dbReference type="Proteomes" id="UP000198976"/>
    </source>
</evidence>
<sequence>MGQVIEGIAVIAVIMAVGWIARATKILKTDATGHITDLVYWIAAPALLFSTIASADLDVVIGRPLIAAAASGVVTASVFALIARLTMRPTIGDLTVGAMSSSLNNAAYVGIPIAIYVLGSAVHGVPIMVFQLGFFTPMFFVLIDLCTPGITLSIVTIVRSVVTNPMVIAAFLGFLCAAVSLDVPPLIANATEMIGQSAPALVLISFGASLVGQRLTVRSQDGHMVILASCFKLMVQPACAFGAGLLLGMDGHALLAVTVMGAMPTAQNAFIASARAGVGNHIAQGTVLITTIMSLPVTVLIAWLFHLAALV</sequence>
<accession>A0ABY0V708</accession>